<comment type="caution">
    <text evidence="2">The sequence shown here is derived from an EMBL/GenBank/DDBJ whole genome shotgun (WGS) entry which is preliminary data.</text>
</comment>
<dbReference type="AlphaFoldDB" id="A0AAD9TS71"/>
<feature type="region of interest" description="Disordered" evidence="1">
    <location>
        <begin position="41"/>
        <end position="72"/>
    </location>
</feature>
<evidence type="ECO:0000313" key="2">
    <source>
        <dbReference type="EMBL" id="KAK2640780.1"/>
    </source>
</evidence>
<sequence length="145" mass="16110">MKSTKLIQQLRQIVDDVLSDDDIKSIFSERDDVNPHTTFMIQESDDSGLSSESSDYSEPDLPSEAYQATSGSNLSLGPQVQVQILVEKYSRPISDIVYFDTGAHSTMINPRVLPPEVWKKKDNGFLAADGQIFTTNLVSKQKIGI</sequence>
<dbReference type="Proteomes" id="UP001280121">
    <property type="component" value="Unassembled WGS sequence"/>
</dbReference>
<feature type="compositionally biased region" description="Low complexity" evidence="1">
    <location>
        <begin position="47"/>
        <end position="64"/>
    </location>
</feature>
<evidence type="ECO:0000313" key="3">
    <source>
        <dbReference type="Proteomes" id="UP001280121"/>
    </source>
</evidence>
<gene>
    <name evidence="2" type="ORF">Ddye_022543</name>
</gene>
<keyword evidence="3" id="KW-1185">Reference proteome</keyword>
<protein>
    <submittedName>
        <fullName evidence="2">Uncharacterized protein</fullName>
    </submittedName>
</protein>
<evidence type="ECO:0000256" key="1">
    <source>
        <dbReference type="SAM" id="MobiDB-lite"/>
    </source>
</evidence>
<organism evidence="2 3">
    <name type="scientific">Dipteronia dyeriana</name>
    <dbReference type="NCBI Taxonomy" id="168575"/>
    <lineage>
        <taxon>Eukaryota</taxon>
        <taxon>Viridiplantae</taxon>
        <taxon>Streptophyta</taxon>
        <taxon>Embryophyta</taxon>
        <taxon>Tracheophyta</taxon>
        <taxon>Spermatophyta</taxon>
        <taxon>Magnoliopsida</taxon>
        <taxon>eudicotyledons</taxon>
        <taxon>Gunneridae</taxon>
        <taxon>Pentapetalae</taxon>
        <taxon>rosids</taxon>
        <taxon>malvids</taxon>
        <taxon>Sapindales</taxon>
        <taxon>Sapindaceae</taxon>
        <taxon>Hippocastanoideae</taxon>
        <taxon>Acereae</taxon>
        <taxon>Dipteronia</taxon>
    </lineage>
</organism>
<reference evidence="2" key="1">
    <citation type="journal article" date="2023" name="Plant J.">
        <title>Genome sequences and population genomics provide insights into the demographic history, inbreeding, and mutation load of two 'living fossil' tree species of Dipteronia.</title>
        <authorList>
            <person name="Feng Y."/>
            <person name="Comes H.P."/>
            <person name="Chen J."/>
            <person name="Zhu S."/>
            <person name="Lu R."/>
            <person name="Zhang X."/>
            <person name="Li P."/>
            <person name="Qiu J."/>
            <person name="Olsen K.M."/>
            <person name="Qiu Y."/>
        </authorList>
    </citation>
    <scope>NUCLEOTIDE SEQUENCE</scope>
    <source>
        <strain evidence="2">KIB01</strain>
    </source>
</reference>
<proteinExistence type="predicted"/>
<name>A0AAD9TS71_9ROSI</name>
<dbReference type="EMBL" id="JANJYI010000007">
    <property type="protein sequence ID" value="KAK2640780.1"/>
    <property type="molecule type" value="Genomic_DNA"/>
</dbReference>
<accession>A0AAD9TS71</accession>